<accession>A0A380TM80</accession>
<dbReference type="SUPFAM" id="SSF56935">
    <property type="entry name" value="Porins"/>
    <property type="match status" value="1"/>
</dbReference>
<evidence type="ECO:0000313" key="1">
    <source>
        <dbReference type="EMBL" id="SUS08871.1"/>
    </source>
</evidence>
<protein>
    <submittedName>
        <fullName evidence="1">Uncharacterized protein</fullName>
    </submittedName>
</protein>
<name>A0A380TM80_9ZZZZ</name>
<dbReference type="AlphaFoldDB" id="A0A380TM80"/>
<sequence>MRLAEAGASLVMREEKGKNRMLDKKLLLAASLGLATVAFTAAPVFAEEQEDEDLIPGEITGSVALTSDYSFRGISQTDKGPALQGSLEYAIDTGIAGTTAYAGFWGSNVDFNDGDEANLEIDVLFGLRGSIGDTGLGWNLGGAYYSYPGANKANGEHLNYDYWEIVTGLTYEVNDIVALSGSYFYAPDFFGATGKAHYFNGGVTVTPPIDIKPFGLSFYGNVGRQLIEDAQDYTDWTIGAALSYKFLKFTLAYVDTDITQADLGGNRLANGRVIATLSATF</sequence>
<dbReference type="InterPro" id="IPR010239">
    <property type="entry name" value="CHP02001"/>
</dbReference>
<proteinExistence type="predicted"/>
<dbReference type="Pfam" id="PF09694">
    <property type="entry name" value="Gcw_chp"/>
    <property type="match status" value="1"/>
</dbReference>
<dbReference type="NCBIfam" id="TIGR02001">
    <property type="entry name" value="gcw_chp"/>
    <property type="match status" value="1"/>
</dbReference>
<reference evidence="1" key="1">
    <citation type="submission" date="2018-07" db="EMBL/GenBank/DDBJ databases">
        <authorList>
            <person name="Quirk P.G."/>
            <person name="Krulwich T.A."/>
        </authorList>
    </citation>
    <scope>NUCLEOTIDE SEQUENCE</scope>
</reference>
<dbReference type="EMBL" id="UIDG01000648">
    <property type="protein sequence ID" value="SUS08871.1"/>
    <property type="molecule type" value="Genomic_DNA"/>
</dbReference>
<gene>
    <name evidence="1" type="ORF">DF3PB_920003</name>
</gene>
<organism evidence="1">
    <name type="scientific">metagenome</name>
    <dbReference type="NCBI Taxonomy" id="256318"/>
    <lineage>
        <taxon>unclassified sequences</taxon>
        <taxon>metagenomes</taxon>
    </lineage>
</organism>